<dbReference type="PANTHER" id="PTHR42702:SF1">
    <property type="entry name" value="REGULATORY PROTEIN FOR BETA-LACTAMASE"/>
    <property type="match status" value="1"/>
</dbReference>
<feature type="domain" description="NTP pyrophosphohydrolase MazG-like" evidence="2">
    <location>
        <begin position="48"/>
        <end position="107"/>
    </location>
</feature>
<organism evidence="3 4">
    <name type="scientific">Gimesia chilikensis</name>
    <dbReference type="NCBI Taxonomy" id="2605989"/>
    <lineage>
        <taxon>Bacteria</taxon>
        <taxon>Pseudomonadati</taxon>
        <taxon>Planctomycetota</taxon>
        <taxon>Planctomycetia</taxon>
        <taxon>Planctomycetales</taxon>
        <taxon>Planctomycetaceae</taxon>
        <taxon>Gimesia</taxon>
    </lineage>
</organism>
<name>A0A517PQ98_9PLAN</name>
<dbReference type="AlphaFoldDB" id="A0A517PQ98"/>
<proteinExistence type="predicted"/>
<dbReference type="PANTHER" id="PTHR42702">
    <property type="entry name" value="NUCLEOTIDE PYROPHOSPHOHYDROLASE"/>
    <property type="match status" value="1"/>
</dbReference>
<keyword evidence="4" id="KW-1185">Reference proteome</keyword>
<evidence type="ECO:0000259" key="2">
    <source>
        <dbReference type="Pfam" id="PF03819"/>
    </source>
</evidence>
<dbReference type="EMBL" id="CP036266">
    <property type="protein sequence ID" value="QDT21556.1"/>
    <property type="molecule type" value="Genomic_DNA"/>
</dbReference>
<dbReference type="Pfam" id="PF03819">
    <property type="entry name" value="MazG"/>
    <property type="match status" value="1"/>
</dbReference>
<reference evidence="3 4" key="1">
    <citation type="submission" date="2019-02" db="EMBL/GenBank/DDBJ databases">
        <title>Deep-cultivation of Planctomycetes and their phenomic and genomic characterization uncovers novel biology.</title>
        <authorList>
            <person name="Wiegand S."/>
            <person name="Jogler M."/>
            <person name="Boedeker C."/>
            <person name="Pinto D."/>
            <person name="Vollmers J."/>
            <person name="Rivas-Marin E."/>
            <person name="Kohn T."/>
            <person name="Peeters S.H."/>
            <person name="Heuer A."/>
            <person name="Rast P."/>
            <person name="Oberbeckmann S."/>
            <person name="Bunk B."/>
            <person name="Jeske O."/>
            <person name="Meyerdierks A."/>
            <person name="Storesund J.E."/>
            <person name="Kallscheuer N."/>
            <person name="Luecker S."/>
            <person name="Lage O.M."/>
            <person name="Pohl T."/>
            <person name="Merkel B.J."/>
            <person name="Hornburger P."/>
            <person name="Mueller R.-W."/>
            <person name="Bruemmer F."/>
            <person name="Labrenz M."/>
            <person name="Spormann A.M."/>
            <person name="Op den Camp H."/>
            <person name="Overmann J."/>
            <person name="Amann R."/>
            <person name="Jetten M.S.M."/>
            <person name="Mascher T."/>
            <person name="Medema M.H."/>
            <person name="Devos D.P."/>
            <person name="Kaster A.-K."/>
            <person name="Ovreas L."/>
            <person name="Rohde M."/>
            <person name="Galperin M.Y."/>
            <person name="Jogler C."/>
        </authorList>
    </citation>
    <scope>NUCLEOTIDE SEQUENCE [LARGE SCALE GENOMIC DNA]</scope>
    <source>
        <strain evidence="3 4">HG66A1</strain>
    </source>
</reference>
<dbReference type="Gene3D" id="1.10.287.1080">
    <property type="entry name" value="MazG-like"/>
    <property type="match status" value="1"/>
</dbReference>
<gene>
    <name evidence="3" type="ORF">HG66A1_33580</name>
</gene>
<accession>A0A517PQ98</accession>
<protein>
    <submittedName>
        <fullName evidence="3">MazG nucleotide pyrophosphohydrolase domain protein</fullName>
    </submittedName>
</protein>
<sequence length="122" mass="13591">MTNDLPPASETSSTDANPRQPGLSVSQFQAVIHKMFFEKDQSRGIEGTFMWFMEEVGELSSALRENDDPQNLEEEFADVLAWLATMANVAGVDLEQAVSRKYVQGCPRCNQAVCTCDLSWKP</sequence>
<dbReference type="GO" id="GO:0016787">
    <property type="term" value="F:hydrolase activity"/>
    <property type="evidence" value="ECO:0007669"/>
    <property type="project" value="UniProtKB-KW"/>
</dbReference>
<evidence type="ECO:0000256" key="1">
    <source>
        <dbReference type="SAM" id="MobiDB-lite"/>
    </source>
</evidence>
<dbReference type="InterPro" id="IPR004518">
    <property type="entry name" value="MazG-like_dom"/>
</dbReference>
<keyword evidence="3" id="KW-0378">Hydrolase</keyword>
<dbReference type="CDD" id="cd11535">
    <property type="entry name" value="NTP-PPase_SsMazG"/>
    <property type="match status" value="1"/>
</dbReference>
<dbReference type="Proteomes" id="UP000320421">
    <property type="component" value="Chromosome"/>
</dbReference>
<dbReference type="SUPFAM" id="SSF101386">
    <property type="entry name" value="all-alpha NTP pyrophosphatases"/>
    <property type="match status" value="1"/>
</dbReference>
<evidence type="ECO:0000313" key="3">
    <source>
        <dbReference type="EMBL" id="QDT21556.1"/>
    </source>
</evidence>
<evidence type="ECO:0000313" key="4">
    <source>
        <dbReference type="Proteomes" id="UP000320421"/>
    </source>
</evidence>
<feature type="region of interest" description="Disordered" evidence="1">
    <location>
        <begin position="1"/>
        <end position="22"/>
    </location>
</feature>